<keyword evidence="7 9" id="KW-1133">Transmembrane helix</keyword>
<dbReference type="FunFam" id="3.40.50.300:FF:000299">
    <property type="entry name" value="ABC transporter ATP-binding protein/permease"/>
    <property type="match status" value="1"/>
</dbReference>
<evidence type="ECO:0000256" key="5">
    <source>
        <dbReference type="ARBA" id="ARBA00022741"/>
    </source>
</evidence>
<evidence type="ECO:0000256" key="9">
    <source>
        <dbReference type="SAM" id="Phobius"/>
    </source>
</evidence>
<dbReference type="PROSITE" id="PS50893">
    <property type="entry name" value="ABC_TRANSPORTER_2"/>
    <property type="match status" value="1"/>
</dbReference>
<organism evidence="12 13">
    <name type="scientific">Gloeomargarita lithophora Alchichica-D10</name>
    <dbReference type="NCBI Taxonomy" id="1188229"/>
    <lineage>
        <taxon>Bacteria</taxon>
        <taxon>Bacillati</taxon>
        <taxon>Cyanobacteriota</taxon>
        <taxon>Cyanophyceae</taxon>
        <taxon>Gloeomargaritales</taxon>
        <taxon>Gloeomargaritaceae</taxon>
        <taxon>Gloeomargarita</taxon>
    </lineage>
</organism>
<protein>
    <submittedName>
        <fullName evidence="12">ABC transporter transmembrane protein</fullName>
    </submittedName>
</protein>
<feature type="non-terminal residue" evidence="12">
    <location>
        <position position="1"/>
    </location>
</feature>
<accession>A0A1J0AER9</accession>
<evidence type="ECO:0000256" key="8">
    <source>
        <dbReference type="ARBA" id="ARBA00023136"/>
    </source>
</evidence>
<evidence type="ECO:0000256" key="4">
    <source>
        <dbReference type="ARBA" id="ARBA00022692"/>
    </source>
</evidence>
<dbReference type="PROSITE" id="PS50929">
    <property type="entry name" value="ABC_TM1F"/>
    <property type="match status" value="1"/>
</dbReference>
<feature type="transmembrane region" description="Helical" evidence="9">
    <location>
        <begin position="76"/>
        <end position="94"/>
    </location>
</feature>
<name>A0A1J0AER9_9CYAN</name>
<dbReference type="SUPFAM" id="SSF90123">
    <property type="entry name" value="ABC transporter transmembrane region"/>
    <property type="match status" value="1"/>
</dbReference>
<evidence type="ECO:0000256" key="2">
    <source>
        <dbReference type="ARBA" id="ARBA00022448"/>
    </source>
</evidence>
<evidence type="ECO:0000256" key="1">
    <source>
        <dbReference type="ARBA" id="ARBA00004651"/>
    </source>
</evidence>
<feature type="domain" description="ABC transmembrane type-1" evidence="11">
    <location>
        <begin position="1"/>
        <end position="222"/>
    </location>
</feature>
<dbReference type="InterPro" id="IPR027417">
    <property type="entry name" value="P-loop_NTPase"/>
</dbReference>
<comment type="subcellular location">
    <subcellularLocation>
        <location evidence="1">Cell membrane</location>
        <topology evidence="1">Multi-pass membrane protein</topology>
    </subcellularLocation>
</comment>
<gene>
    <name evidence="12" type="ORF">GlitD10_2092</name>
</gene>
<evidence type="ECO:0000259" key="10">
    <source>
        <dbReference type="PROSITE" id="PS50893"/>
    </source>
</evidence>
<dbReference type="KEGG" id="glt:GlitD10_2092.1"/>
<dbReference type="GO" id="GO:0016887">
    <property type="term" value="F:ATP hydrolysis activity"/>
    <property type="evidence" value="ECO:0007669"/>
    <property type="project" value="InterPro"/>
</dbReference>
<dbReference type="Pfam" id="PF00664">
    <property type="entry name" value="ABC_membrane"/>
    <property type="match status" value="1"/>
</dbReference>
<dbReference type="AlphaFoldDB" id="A0A1J0AER9"/>
<dbReference type="InterPro" id="IPR036640">
    <property type="entry name" value="ABC1_TM_sf"/>
</dbReference>
<sequence>WEITLRSRHQQTQRAIAKILSLPLDFYDTHNPGRIAGRVARGLSNHTWTYPDIAGLMLPKMVRVLGIVVVMTWLEWRMALFMFCSFIFILSFSFRKLSYLIKKEQSVDVHQENTESRTSELITNIKTVKAFATEAWELKRQTERLSRELKFVIHKIHLGYVYLATYQRTIVQSCLFFILGFTLTETMAGRISLGHFVTLYTIASMGYAEIEPMSNLLEVLARRYASMVRFHEFLALPDAPDSQPLLLPKRQINLHYTPYQFTGKISLENLEFRYHPKRPVLQEINLLIQPYETIALVGRSGSGKSTLIKLLLRYFSPQKGRILMDGEDIQNLEVTGYRRRLAVVHQEVDVFNGTLLDNLTYGYPQATRTEVAAACAIARVDEFIDLLPQKYYTLVGERGVRLSGGQRQRIGIARALLVQPDVLIFDEATSSLDYESERAIQRAMAQIQGERTTIIIAHRLSTVREANRIVVLDQGRIVEVGNHQELIQGEGIYHRLHALQASGDLL</sequence>
<evidence type="ECO:0000256" key="7">
    <source>
        <dbReference type="ARBA" id="ARBA00022989"/>
    </source>
</evidence>
<evidence type="ECO:0000256" key="6">
    <source>
        <dbReference type="ARBA" id="ARBA00022840"/>
    </source>
</evidence>
<dbReference type="InterPro" id="IPR017871">
    <property type="entry name" value="ABC_transporter-like_CS"/>
</dbReference>
<evidence type="ECO:0000313" key="13">
    <source>
        <dbReference type="Proteomes" id="UP000180235"/>
    </source>
</evidence>
<evidence type="ECO:0000259" key="11">
    <source>
        <dbReference type="PROSITE" id="PS50929"/>
    </source>
</evidence>
<dbReference type="GO" id="GO:0005886">
    <property type="term" value="C:plasma membrane"/>
    <property type="evidence" value="ECO:0007669"/>
    <property type="project" value="UniProtKB-SubCell"/>
</dbReference>
<evidence type="ECO:0000256" key="3">
    <source>
        <dbReference type="ARBA" id="ARBA00022475"/>
    </source>
</evidence>
<dbReference type="EMBL" id="CP017675">
    <property type="protein sequence ID" value="APB34421.1"/>
    <property type="molecule type" value="Genomic_DNA"/>
</dbReference>
<keyword evidence="5" id="KW-0547">Nucleotide-binding</keyword>
<dbReference type="PROSITE" id="PS00211">
    <property type="entry name" value="ABC_TRANSPORTER_1"/>
    <property type="match status" value="1"/>
</dbReference>
<dbReference type="InterPro" id="IPR039421">
    <property type="entry name" value="Type_1_exporter"/>
</dbReference>
<dbReference type="GO" id="GO:0140359">
    <property type="term" value="F:ABC-type transporter activity"/>
    <property type="evidence" value="ECO:0007669"/>
    <property type="project" value="InterPro"/>
</dbReference>
<dbReference type="Proteomes" id="UP000180235">
    <property type="component" value="Chromosome"/>
</dbReference>
<dbReference type="RefSeq" id="WP_071454862.1">
    <property type="nucleotide sequence ID" value="NZ_CP017675.1"/>
</dbReference>
<keyword evidence="3" id="KW-1003">Cell membrane</keyword>
<dbReference type="InterPro" id="IPR003439">
    <property type="entry name" value="ABC_transporter-like_ATP-bd"/>
</dbReference>
<keyword evidence="2" id="KW-0813">Transport</keyword>
<feature type="domain" description="ABC transporter" evidence="10">
    <location>
        <begin position="265"/>
        <end position="499"/>
    </location>
</feature>
<evidence type="ECO:0000313" key="12">
    <source>
        <dbReference type="EMBL" id="APB34421.1"/>
    </source>
</evidence>
<keyword evidence="4 9" id="KW-0812">Transmembrane</keyword>
<dbReference type="InterPro" id="IPR011527">
    <property type="entry name" value="ABC1_TM_dom"/>
</dbReference>
<dbReference type="InterPro" id="IPR003593">
    <property type="entry name" value="AAA+_ATPase"/>
</dbReference>
<dbReference type="SUPFAM" id="SSF52540">
    <property type="entry name" value="P-loop containing nucleoside triphosphate hydrolases"/>
    <property type="match status" value="1"/>
</dbReference>
<keyword evidence="13" id="KW-1185">Reference proteome</keyword>
<dbReference type="GO" id="GO:0005524">
    <property type="term" value="F:ATP binding"/>
    <property type="evidence" value="ECO:0007669"/>
    <property type="project" value="UniProtKB-KW"/>
</dbReference>
<dbReference type="OrthoDB" id="544620at2"/>
<dbReference type="SMART" id="SM00382">
    <property type="entry name" value="AAA"/>
    <property type="match status" value="1"/>
</dbReference>
<proteinExistence type="predicted"/>
<keyword evidence="8 9" id="KW-0472">Membrane</keyword>
<dbReference type="PANTHER" id="PTHR24221:SF646">
    <property type="entry name" value="HAEMOLYSIN SECRETION ATP-BINDING PROTEIN"/>
    <property type="match status" value="1"/>
</dbReference>
<dbReference type="PANTHER" id="PTHR24221">
    <property type="entry name" value="ATP-BINDING CASSETTE SUB-FAMILY B"/>
    <property type="match status" value="1"/>
</dbReference>
<keyword evidence="6" id="KW-0067">ATP-binding</keyword>
<dbReference type="Pfam" id="PF00005">
    <property type="entry name" value="ABC_tran"/>
    <property type="match status" value="1"/>
</dbReference>
<dbReference type="GO" id="GO:0034040">
    <property type="term" value="F:ATPase-coupled lipid transmembrane transporter activity"/>
    <property type="evidence" value="ECO:0007669"/>
    <property type="project" value="TreeGrafter"/>
</dbReference>
<reference evidence="12 13" key="1">
    <citation type="submission" date="2016-10" db="EMBL/GenBank/DDBJ databases">
        <title>Description of Gloeomargarita lithophora gen. nov., sp. nov., a thylakoid-bearing basal-branching cyanobacterium with intracellular carbonates, and proposal for Gloeomargaritales ord. nov.</title>
        <authorList>
            <person name="Moreira D."/>
            <person name="Tavera R."/>
            <person name="Benzerara K."/>
            <person name="Skouri-Panet F."/>
            <person name="Couradeau E."/>
            <person name="Gerard E."/>
            <person name="Loussert C."/>
            <person name="Novelo E."/>
            <person name="Zivanovic Y."/>
            <person name="Lopez-Garcia P."/>
        </authorList>
    </citation>
    <scope>NUCLEOTIDE SEQUENCE [LARGE SCALE GENOMIC DNA]</scope>
    <source>
        <strain evidence="12 13">D10</strain>
    </source>
</reference>
<dbReference type="Gene3D" id="1.20.1560.10">
    <property type="entry name" value="ABC transporter type 1, transmembrane domain"/>
    <property type="match status" value="1"/>
</dbReference>
<dbReference type="Gene3D" id="3.40.50.300">
    <property type="entry name" value="P-loop containing nucleotide triphosphate hydrolases"/>
    <property type="match status" value="1"/>
</dbReference>